<dbReference type="Proteomes" id="UP000092125">
    <property type="component" value="Unassembled WGS sequence"/>
</dbReference>
<evidence type="ECO:0000313" key="2">
    <source>
        <dbReference type="EMBL" id="OBU62566.1"/>
    </source>
</evidence>
<sequence>MTDIALPTDDPIAATRLWLERIVIGLNLCPFAKAVYVKDQVRFVLSDATTPEALVEQLAEELVLLRDTPAEQIDTTLIVHPQVLTDFLDYNDFLDNADAAIEALDLQGILQVASFHPDYQFEGVAANDASNYTNRAPYPTLHLLREDSVARAVDAFPDPDVIVERNIQTLDRIGVDGWHRRLRGEDLS</sequence>
<reference evidence="2 3" key="1">
    <citation type="submission" date="2016-05" db="EMBL/GenBank/DDBJ databases">
        <title>Draft Genome Sequences of Stenotrophomonas maltophilia Strains Sm32COP, Sm41DVV, Sm46PAILV, SmF3, SmF22, SmSOFb1 and SmCVFa1, Isolated from Different Manures, in France.</title>
        <authorList>
            <person name="Nazaret S."/>
            <person name="Bodilis J."/>
        </authorList>
    </citation>
    <scope>NUCLEOTIDE SEQUENCE [LARGE SCALE GENOMIC DNA]</scope>
    <source>
        <strain evidence="2 3">Sm41DVV</strain>
    </source>
</reference>
<organism evidence="2 3">
    <name type="scientific">Stenotrophomonas maltophilia</name>
    <name type="common">Pseudomonas maltophilia</name>
    <name type="synonym">Xanthomonas maltophilia</name>
    <dbReference type="NCBI Taxonomy" id="40324"/>
    <lineage>
        <taxon>Bacteria</taxon>
        <taxon>Pseudomonadati</taxon>
        <taxon>Pseudomonadota</taxon>
        <taxon>Gammaproteobacteria</taxon>
        <taxon>Lysobacterales</taxon>
        <taxon>Lysobacteraceae</taxon>
        <taxon>Stenotrophomonas</taxon>
        <taxon>Stenotrophomonas maltophilia group</taxon>
    </lineage>
</organism>
<dbReference type="InterPro" id="IPR009858">
    <property type="entry name" value="DUF1415"/>
</dbReference>
<name>A0AAP7GTT8_STEMA</name>
<feature type="domain" description="PRELI/MSF1" evidence="1">
    <location>
        <begin position="107"/>
        <end position="188"/>
    </location>
</feature>
<proteinExistence type="predicted"/>
<comment type="caution">
    <text evidence="2">The sequence shown here is derived from an EMBL/GenBank/DDBJ whole genome shotgun (WGS) entry which is preliminary data.</text>
</comment>
<dbReference type="PROSITE" id="PS50904">
    <property type="entry name" value="PRELI_MSF1"/>
    <property type="match status" value="1"/>
</dbReference>
<dbReference type="RefSeq" id="WP_053519826.1">
    <property type="nucleotide sequence ID" value="NZ_CAXOQU010000146.1"/>
</dbReference>
<dbReference type="EMBL" id="LYVI01000003">
    <property type="protein sequence ID" value="OBU62566.1"/>
    <property type="molecule type" value="Genomic_DNA"/>
</dbReference>
<accession>A0AAP7GTT8</accession>
<dbReference type="InterPro" id="IPR006797">
    <property type="entry name" value="PRELI/MSF1_dom"/>
</dbReference>
<dbReference type="AlphaFoldDB" id="A0AAP7GTT8"/>
<evidence type="ECO:0000313" key="3">
    <source>
        <dbReference type="Proteomes" id="UP000092125"/>
    </source>
</evidence>
<protein>
    <recommendedName>
        <fullName evidence="1">PRELI/MSF1 domain-containing protein</fullName>
    </recommendedName>
</protein>
<evidence type="ECO:0000259" key="1">
    <source>
        <dbReference type="PROSITE" id="PS50904"/>
    </source>
</evidence>
<dbReference type="Pfam" id="PF07209">
    <property type="entry name" value="DUF1415"/>
    <property type="match status" value="1"/>
</dbReference>
<gene>
    <name evidence="2" type="ORF">A9K56_06770</name>
</gene>